<dbReference type="InterPro" id="IPR000623">
    <property type="entry name" value="Shikimate_kinase/TSH1"/>
</dbReference>
<comment type="function">
    <text evidence="7">Catalyzes the specific phosphorylation of the 3-hydroxyl group of shikimic acid using ATP as a cosubstrate.</text>
</comment>
<evidence type="ECO:0000256" key="5">
    <source>
        <dbReference type="ARBA" id="ARBA00022840"/>
    </source>
</evidence>
<feature type="binding site" evidence="7">
    <location>
        <position position="79"/>
    </location>
    <ligand>
        <name>substrate</name>
    </ligand>
</feature>
<keyword evidence="3 7" id="KW-0547">Nucleotide-binding</keyword>
<comment type="subcellular location">
    <subcellularLocation>
        <location evidence="7">Cytoplasm</location>
    </subcellularLocation>
</comment>
<evidence type="ECO:0000256" key="6">
    <source>
        <dbReference type="ARBA" id="ARBA00023141"/>
    </source>
</evidence>
<keyword evidence="7" id="KW-0460">Magnesium</keyword>
<dbReference type="SUPFAM" id="SSF52540">
    <property type="entry name" value="P-loop containing nucleoside triphosphate hydrolases"/>
    <property type="match status" value="1"/>
</dbReference>
<keyword evidence="7" id="KW-0479">Metal-binding</keyword>
<keyword evidence="1 7" id="KW-0028">Amino-acid biosynthesis</keyword>
<dbReference type="PANTHER" id="PTHR21087">
    <property type="entry name" value="SHIKIMATE KINASE"/>
    <property type="match status" value="1"/>
</dbReference>
<evidence type="ECO:0000313" key="8">
    <source>
        <dbReference type="EMBL" id="WMW78561.1"/>
    </source>
</evidence>
<keyword evidence="5 7" id="KW-0067">ATP-binding</keyword>
<feature type="binding site" evidence="7">
    <location>
        <position position="14"/>
    </location>
    <ligand>
        <name>Mg(2+)</name>
        <dbReference type="ChEBI" id="CHEBI:18420"/>
    </ligand>
</feature>
<comment type="cofactor">
    <cofactor evidence="7">
        <name>Mg(2+)</name>
        <dbReference type="ChEBI" id="CHEBI:18420"/>
    </cofactor>
    <text evidence="7">Binds 1 Mg(2+) ion per subunit.</text>
</comment>
<evidence type="ECO:0000256" key="4">
    <source>
        <dbReference type="ARBA" id="ARBA00022777"/>
    </source>
</evidence>
<dbReference type="Gene3D" id="3.40.50.300">
    <property type="entry name" value="P-loop containing nucleotide triphosphate hydrolases"/>
    <property type="match status" value="1"/>
</dbReference>
<dbReference type="PRINTS" id="PR01100">
    <property type="entry name" value="SHIKIMTKNASE"/>
</dbReference>
<dbReference type="InterPro" id="IPR027417">
    <property type="entry name" value="P-loop_NTPase"/>
</dbReference>
<evidence type="ECO:0000313" key="9">
    <source>
        <dbReference type="Proteomes" id="UP001180481"/>
    </source>
</evidence>
<protein>
    <recommendedName>
        <fullName evidence="7">Shikimate kinase</fullName>
        <shortName evidence="7">SK</shortName>
        <ecNumber evidence="7">2.7.1.71</ecNumber>
    </recommendedName>
</protein>
<dbReference type="HAMAP" id="MF_00109">
    <property type="entry name" value="Shikimate_kinase"/>
    <property type="match status" value="1"/>
</dbReference>
<dbReference type="Pfam" id="PF01202">
    <property type="entry name" value="SKI"/>
    <property type="match status" value="1"/>
</dbReference>
<dbReference type="RefSeq" id="WP_309532858.1">
    <property type="nucleotide sequence ID" value="NZ_CP133721.1"/>
</dbReference>
<keyword evidence="4 7" id="KW-0418">Kinase</keyword>
<comment type="catalytic activity">
    <reaction evidence="7">
        <text>shikimate + ATP = 3-phosphoshikimate + ADP + H(+)</text>
        <dbReference type="Rhea" id="RHEA:13121"/>
        <dbReference type="ChEBI" id="CHEBI:15378"/>
        <dbReference type="ChEBI" id="CHEBI:30616"/>
        <dbReference type="ChEBI" id="CHEBI:36208"/>
        <dbReference type="ChEBI" id="CHEBI:145989"/>
        <dbReference type="ChEBI" id="CHEBI:456216"/>
        <dbReference type="EC" id="2.7.1.71"/>
    </reaction>
</comment>
<comment type="pathway">
    <text evidence="7">Metabolic intermediate biosynthesis; chorismate biosynthesis; chorismate from D-erythrose 4-phosphate and phosphoenolpyruvate: step 5/7.</text>
</comment>
<keyword evidence="2 7" id="KW-0808">Transferase</keyword>
<dbReference type="GO" id="GO:0004765">
    <property type="term" value="F:shikimate kinase activity"/>
    <property type="evidence" value="ECO:0007669"/>
    <property type="project" value="UniProtKB-EC"/>
</dbReference>
<accession>A0ABY9RBE8</accession>
<dbReference type="EC" id="2.7.1.71" evidence="7"/>
<evidence type="ECO:0000256" key="7">
    <source>
        <dbReference type="HAMAP-Rule" id="MF_00109"/>
    </source>
</evidence>
<reference evidence="8" key="1">
    <citation type="submission" date="2023-09" db="EMBL/GenBank/DDBJ databases">
        <title>Flavobacterium sp. 20NA77.7 isolated from freshwater.</title>
        <authorList>
            <person name="Le V."/>
            <person name="Ko S.-R."/>
            <person name="Ahn C.-Y."/>
            <person name="Oh H.-M."/>
        </authorList>
    </citation>
    <scope>NUCLEOTIDE SEQUENCE</scope>
    <source>
        <strain evidence="8">20NA77.7</strain>
    </source>
</reference>
<dbReference type="PANTHER" id="PTHR21087:SF16">
    <property type="entry name" value="SHIKIMATE KINASE 1, CHLOROPLASTIC"/>
    <property type="match status" value="1"/>
</dbReference>
<feature type="binding site" evidence="7">
    <location>
        <position position="56"/>
    </location>
    <ligand>
        <name>substrate</name>
    </ligand>
</feature>
<dbReference type="CDD" id="cd00464">
    <property type="entry name" value="SK"/>
    <property type="match status" value="1"/>
</dbReference>
<keyword evidence="7" id="KW-0963">Cytoplasm</keyword>
<keyword evidence="9" id="KW-1185">Reference proteome</keyword>
<feature type="binding site" evidence="7">
    <location>
        <position position="141"/>
    </location>
    <ligand>
        <name>substrate</name>
    </ligand>
</feature>
<feature type="binding site" evidence="7">
    <location>
        <begin position="10"/>
        <end position="15"/>
    </location>
    <ligand>
        <name>ATP</name>
        <dbReference type="ChEBI" id="CHEBI:30616"/>
    </ligand>
</feature>
<evidence type="ECO:0000256" key="2">
    <source>
        <dbReference type="ARBA" id="ARBA00022679"/>
    </source>
</evidence>
<comment type="similarity">
    <text evidence="7">Belongs to the shikimate kinase family.</text>
</comment>
<sequence>MKIVLVGYMGAGKTAIGKILAEKMNLPFFDLDQLIENEEKNTIAAIFDKKGELYFRKLERKCLENFLQVQQNYILALGGGTPCYFDNFKLYQADDITSIYLKANLTTLVSRLYFNLQNRPLLQNLDKEALTEFVAKHLFERNSYYNQVILVQPTDENSIQEISEILFNQLT</sequence>
<evidence type="ECO:0000256" key="3">
    <source>
        <dbReference type="ARBA" id="ARBA00022741"/>
    </source>
</evidence>
<feature type="binding site" evidence="7">
    <location>
        <position position="32"/>
    </location>
    <ligand>
        <name>substrate</name>
    </ligand>
</feature>
<comment type="caution">
    <text evidence="7">Lacks conserved residue(s) required for the propagation of feature annotation.</text>
</comment>
<comment type="subunit">
    <text evidence="7">Monomer.</text>
</comment>
<evidence type="ECO:0000256" key="1">
    <source>
        <dbReference type="ARBA" id="ARBA00022605"/>
    </source>
</evidence>
<organism evidence="8 9">
    <name type="scientific">Flavobacterium nakdongensis</name>
    <dbReference type="NCBI Taxonomy" id="3073563"/>
    <lineage>
        <taxon>Bacteria</taxon>
        <taxon>Pseudomonadati</taxon>
        <taxon>Bacteroidota</taxon>
        <taxon>Flavobacteriia</taxon>
        <taxon>Flavobacteriales</taxon>
        <taxon>Flavobacteriaceae</taxon>
        <taxon>Flavobacterium</taxon>
    </lineage>
</organism>
<dbReference type="Proteomes" id="UP001180481">
    <property type="component" value="Chromosome"/>
</dbReference>
<proteinExistence type="inferred from homology"/>
<feature type="binding site" evidence="7">
    <location>
        <position position="119"/>
    </location>
    <ligand>
        <name>ATP</name>
        <dbReference type="ChEBI" id="CHEBI:30616"/>
    </ligand>
</feature>
<dbReference type="InterPro" id="IPR031322">
    <property type="entry name" value="Shikimate/glucono_kinase"/>
</dbReference>
<name>A0ABY9RBE8_9FLAO</name>
<gene>
    <name evidence="7" type="primary">aroK</name>
    <name evidence="8" type="ORF">RF683_03725</name>
</gene>
<dbReference type="EMBL" id="CP133721">
    <property type="protein sequence ID" value="WMW78561.1"/>
    <property type="molecule type" value="Genomic_DNA"/>
</dbReference>
<keyword evidence="6 7" id="KW-0057">Aromatic amino acid biosynthesis</keyword>